<dbReference type="GO" id="GO:0004167">
    <property type="term" value="F:dopachrome isomerase activity"/>
    <property type="evidence" value="ECO:0007669"/>
    <property type="project" value="UniProtKB-EC"/>
</dbReference>
<evidence type="ECO:0000256" key="2">
    <source>
        <dbReference type="ARBA" id="ARBA00022514"/>
    </source>
</evidence>
<evidence type="ECO:0000256" key="6">
    <source>
        <dbReference type="ARBA" id="ARBA00036823"/>
    </source>
</evidence>
<dbReference type="PANTHER" id="PTHR11954:SF6">
    <property type="entry name" value="MACROPHAGE MIGRATION INHIBITORY FACTOR"/>
    <property type="match status" value="1"/>
</dbReference>
<evidence type="ECO:0000256" key="10">
    <source>
        <dbReference type="ARBA" id="ARBA00041912"/>
    </source>
</evidence>
<keyword evidence="3" id="KW-0964">Secreted</keyword>
<dbReference type="RefSeq" id="WP_007871138.1">
    <property type="nucleotide sequence ID" value="NZ_KQ235878.1"/>
</dbReference>
<dbReference type="EC" id="5.3.3.12" evidence="7"/>
<evidence type="ECO:0000256" key="5">
    <source>
        <dbReference type="ARBA" id="ARBA00036735"/>
    </source>
</evidence>
<comment type="subcellular location">
    <subcellularLocation>
        <location evidence="1">Secreted</location>
    </subcellularLocation>
</comment>
<evidence type="ECO:0000256" key="1">
    <source>
        <dbReference type="ARBA" id="ARBA00004613"/>
    </source>
</evidence>
<comment type="caution">
    <text evidence="12">The sequence shown here is derived from an EMBL/GenBank/DDBJ whole genome shotgun (WGS) entry which is preliminary data.</text>
</comment>
<dbReference type="InterPro" id="IPR014347">
    <property type="entry name" value="Tautomerase/MIF_sf"/>
</dbReference>
<evidence type="ECO:0000256" key="8">
    <source>
        <dbReference type="ARBA" id="ARBA00039086"/>
    </source>
</evidence>
<sequence length="115" mass="12504">MPCIQVKTNVKTSRQAAEEIKEALGQAISCLPGKSEDWLMVSIEDGCQMFFGGKGSRPIAMVEVKILGNAVDQEGAKRMTGEMTRVLGGTLGVSPDNMYIKYEASPDWGWNGTNF</sequence>
<comment type="catalytic activity">
    <reaction evidence="6">
        <text>L-dopachrome = 5,6-dihydroxyindole-2-carboxylate</text>
        <dbReference type="Rhea" id="RHEA:13041"/>
        <dbReference type="ChEBI" id="CHEBI:16875"/>
        <dbReference type="ChEBI" id="CHEBI:57509"/>
        <dbReference type="EC" id="5.3.3.12"/>
    </reaction>
</comment>
<evidence type="ECO:0000313" key="12">
    <source>
        <dbReference type="EMBL" id="KMW18831.1"/>
    </source>
</evidence>
<dbReference type="SUPFAM" id="SSF55331">
    <property type="entry name" value="Tautomerase/MIF"/>
    <property type="match status" value="1"/>
</dbReference>
<dbReference type="Pfam" id="PF01187">
    <property type="entry name" value="MIF"/>
    <property type="match status" value="1"/>
</dbReference>
<comment type="catalytic activity">
    <reaction evidence="5">
        <text>3-phenylpyruvate = enol-phenylpyruvate</text>
        <dbReference type="Rhea" id="RHEA:17097"/>
        <dbReference type="ChEBI" id="CHEBI:16815"/>
        <dbReference type="ChEBI" id="CHEBI:18005"/>
        <dbReference type="EC" id="5.3.2.1"/>
    </reaction>
</comment>
<dbReference type="Gene3D" id="3.30.429.10">
    <property type="entry name" value="Macrophage Migration Inhibitory Factor"/>
    <property type="match status" value="1"/>
</dbReference>
<proteinExistence type="predicted"/>
<dbReference type="PATRIC" id="fig|742734.4.peg.3140"/>
<gene>
    <name evidence="12" type="ORF">HMPREF9470_02935</name>
</gene>
<evidence type="ECO:0000256" key="9">
    <source>
        <dbReference type="ARBA" id="ARBA00041631"/>
    </source>
</evidence>
<dbReference type="OrthoDB" id="5769863at2"/>
<evidence type="ECO:0000256" key="7">
    <source>
        <dbReference type="ARBA" id="ARBA00038932"/>
    </source>
</evidence>
<dbReference type="PANTHER" id="PTHR11954">
    <property type="entry name" value="D-DOPACHROME DECARBOXYLASE"/>
    <property type="match status" value="1"/>
</dbReference>
<dbReference type="GO" id="GO:0050178">
    <property type="term" value="F:phenylpyruvate tautomerase activity"/>
    <property type="evidence" value="ECO:0007669"/>
    <property type="project" value="UniProtKB-EC"/>
</dbReference>
<accession>A0A0J9C317</accession>
<dbReference type="InterPro" id="IPR001398">
    <property type="entry name" value="Macrophage_inhib_fac"/>
</dbReference>
<keyword evidence="4" id="KW-0413">Isomerase</keyword>
<evidence type="ECO:0000256" key="4">
    <source>
        <dbReference type="ARBA" id="ARBA00023235"/>
    </source>
</evidence>
<name>A0A0J9C317_9FIRM</name>
<dbReference type="Proteomes" id="UP000037392">
    <property type="component" value="Unassembled WGS sequence"/>
</dbReference>
<evidence type="ECO:0000256" key="3">
    <source>
        <dbReference type="ARBA" id="ARBA00022525"/>
    </source>
</evidence>
<evidence type="ECO:0000256" key="11">
    <source>
        <dbReference type="ARBA" id="ARBA00042730"/>
    </source>
</evidence>
<organism evidence="12 13">
    <name type="scientific">[Clostridium] citroniae WAL-19142</name>
    <dbReference type="NCBI Taxonomy" id="742734"/>
    <lineage>
        <taxon>Bacteria</taxon>
        <taxon>Bacillati</taxon>
        <taxon>Bacillota</taxon>
        <taxon>Clostridia</taxon>
        <taxon>Lachnospirales</taxon>
        <taxon>Lachnospiraceae</taxon>
        <taxon>Enterocloster</taxon>
    </lineage>
</organism>
<dbReference type="GeneID" id="93163427"/>
<dbReference type="GO" id="GO:0005615">
    <property type="term" value="C:extracellular space"/>
    <property type="evidence" value="ECO:0007669"/>
    <property type="project" value="UniProtKB-KW"/>
</dbReference>
<dbReference type="EMBL" id="ADLK01000022">
    <property type="protein sequence ID" value="KMW18831.1"/>
    <property type="molecule type" value="Genomic_DNA"/>
</dbReference>
<dbReference type="EC" id="5.3.2.1" evidence="8"/>
<evidence type="ECO:0000313" key="13">
    <source>
        <dbReference type="Proteomes" id="UP000037392"/>
    </source>
</evidence>
<dbReference type="GO" id="GO:0005125">
    <property type="term" value="F:cytokine activity"/>
    <property type="evidence" value="ECO:0007669"/>
    <property type="project" value="UniProtKB-KW"/>
</dbReference>
<reference evidence="12 13" key="1">
    <citation type="submission" date="2011-04" db="EMBL/GenBank/DDBJ databases">
        <title>The Genome Sequence of Clostridium citroniae WAL-19142.</title>
        <authorList>
            <consortium name="The Broad Institute Genome Sequencing Platform"/>
            <person name="Earl A."/>
            <person name="Ward D."/>
            <person name="Feldgarden M."/>
            <person name="Gevers D."/>
            <person name="Warren Y.A."/>
            <person name="Tyrrell K.L."/>
            <person name="Citron D.M."/>
            <person name="Goldstein E.J."/>
            <person name="Daigneault M."/>
            <person name="Allen-Vercoe E."/>
            <person name="Young S.K."/>
            <person name="Zeng Q."/>
            <person name="Gargeya S."/>
            <person name="Fitzgerald M."/>
            <person name="Haas B."/>
            <person name="Abouelleil A."/>
            <person name="Alvarado L."/>
            <person name="Arachchi H.M."/>
            <person name="Berlin A."/>
            <person name="Brown A."/>
            <person name="Chapman S.B."/>
            <person name="Chen Z."/>
            <person name="Dunbar C."/>
            <person name="Freedman E."/>
            <person name="Gearin G."/>
            <person name="Gellesch M."/>
            <person name="Goldberg J."/>
            <person name="Griggs A."/>
            <person name="Gujja S."/>
            <person name="Heilman E.R."/>
            <person name="Heiman D."/>
            <person name="Howarth C."/>
            <person name="Larson L."/>
            <person name="Lui A."/>
            <person name="MacDonald P.J."/>
            <person name="Mehta T."/>
            <person name="Montmayeur A."/>
            <person name="Murphy C."/>
            <person name="Neiman D."/>
            <person name="Pearson M."/>
            <person name="Priest M."/>
            <person name="Roberts A."/>
            <person name="Saif S."/>
            <person name="Shea T."/>
            <person name="Shenoy N."/>
            <person name="Sisk P."/>
            <person name="Stolte C."/>
            <person name="Sykes S."/>
            <person name="White J."/>
            <person name="Yandava C."/>
            <person name="Wortman J."/>
            <person name="Nusbaum C."/>
            <person name="Birren B."/>
        </authorList>
    </citation>
    <scope>NUCLEOTIDE SEQUENCE [LARGE SCALE GENOMIC DNA]</scope>
    <source>
        <strain evidence="12 13">WAL-19142</strain>
    </source>
</reference>
<protein>
    <recommendedName>
        <fullName evidence="11">L-dopachrome isomerase</fullName>
        <ecNumber evidence="8">5.3.2.1</ecNumber>
        <ecNumber evidence="7">5.3.3.12</ecNumber>
    </recommendedName>
    <alternativeName>
        <fullName evidence="9">L-dopachrome tautomerase</fullName>
    </alternativeName>
    <alternativeName>
        <fullName evidence="10">Phenylpyruvate tautomerase</fullName>
    </alternativeName>
</protein>
<dbReference type="AlphaFoldDB" id="A0A0J9C317"/>
<keyword evidence="2" id="KW-0202">Cytokine</keyword>